<proteinExistence type="predicted"/>
<name>A0A7G9Y9Q1_9EURY</name>
<accession>A0A7G9Y9Q1</accession>
<organism evidence="1">
    <name type="scientific">Candidatus Methanogaster sp. ANME-2c ERB4</name>
    <dbReference type="NCBI Taxonomy" id="2759911"/>
    <lineage>
        <taxon>Archaea</taxon>
        <taxon>Methanobacteriati</taxon>
        <taxon>Methanobacteriota</taxon>
        <taxon>Stenosarchaea group</taxon>
        <taxon>Methanomicrobia</taxon>
        <taxon>Methanosarcinales</taxon>
        <taxon>ANME-2 cluster</taxon>
        <taxon>Candidatus Methanogasteraceae</taxon>
        <taxon>Candidatus Methanogaster</taxon>
    </lineage>
</organism>
<dbReference type="AlphaFoldDB" id="A0A7G9Y9Q1"/>
<gene>
    <name evidence="1" type="ORF">EIKFJJEF_00002</name>
</gene>
<evidence type="ECO:0000313" key="1">
    <source>
        <dbReference type="EMBL" id="QNO44735.1"/>
    </source>
</evidence>
<sequence length="101" mass="11216">MRCAGNRKARVCKDVAYILTKNVIGGGGVAIYHKDSAALKYGTGSMILHSANHPVSRSLSNIHYQISHHTLHNPLLMRSKEPIYPELSNLPRNTDRHRGTT</sequence>
<dbReference type="EMBL" id="MT631007">
    <property type="protein sequence ID" value="QNO44735.1"/>
    <property type="molecule type" value="Genomic_DNA"/>
</dbReference>
<reference evidence="1" key="1">
    <citation type="submission" date="2020-06" db="EMBL/GenBank/DDBJ databases">
        <title>Unique genomic features of the anaerobic methanotrophic archaea.</title>
        <authorList>
            <person name="Chadwick G.L."/>
            <person name="Skennerton C.T."/>
            <person name="Laso-Perez R."/>
            <person name="Leu A.O."/>
            <person name="Speth D.R."/>
            <person name="Yu H."/>
            <person name="Morgan-Lang C."/>
            <person name="Hatzenpichler R."/>
            <person name="Goudeau D."/>
            <person name="Malmstrom R."/>
            <person name="Brazelton W.J."/>
            <person name="Woyke T."/>
            <person name="Hallam S.J."/>
            <person name="Tyson G.W."/>
            <person name="Wegener G."/>
            <person name="Boetius A."/>
            <person name="Orphan V."/>
        </authorList>
    </citation>
    <scope>NUCLEOTIDE SEQUENCE</scope>
</reference>
<protein>
    <submittedName>
        <fullName evidence="1">Uncharacterized protein</fullName>
    </submittedName>
</protein>